<keyword evidence="3" id="KW-1185">Reference proteome</keyword>
<evidence type="ECO:0000313" key="3">
    <source>
        <dbReference type="Proteomes" id="UP000580344"/>
    </source>
</evidence>
<accession>A0ABX1WNL0</accession>
<evidence type="ECO:0000256" key="1">
    <source>
        <dbReference type="SAM" id="Phobius"/>
    </source>
</evidence>
<sequence>MKINKTKGFITSALSFIIGFVLNGLAWTVLPGPELNTISLIFGLLLMLLGFCLFVASFWFED</sequence>
<keyword evidence="1" id="KW-0472">Membrane</keyword>
<comment type="caution">
    <text evidence="2">The sequence shown here is derived from an EMBL/GenBank/DDBJ whole genome shotgun (WGS) entry which is preliminary data.</text>
</comment>
<keyword evidence="1" id="KW-1133">Transmembrane helix</keyword>
<gene>
    <name evidence="2" type="ORF">HMH06_10505</name>
</gene>
<dbReference type="Proteomes" id="UP000580344">
    <property type="component" value="Unassembled WGS sequence"/>
</dbReference>
<feature type="transmembrane region" description="Helical" evidence="1">
    <location>
        <begin position="9"/>
        <end position="30"/>
    </location>
</feature>
<dbReference type="RefSeq" id="WP_171623550.1">
    <property type="nucleotide sequence ID" value="NZ_CP053698.1"/>
</dbReference>
<organism evidence="2 3">
    <name type="scientific">Empedobacter stercoris</name>
    <dbReference type="NCBI Taxonomy" id="1628248"/>
    <lineage>
        <taxon>Bacteria</taxon>
        <taxon>Pseudomonadati</taxon>
        <taxon>Bacteroidota</taxon>
        <taxon>Flavobacteriia</taxon>
        <taxon>Flavobacteriales</taxon>
        <taxon>Weeksellaceae</taxon>
        <taxon>Empedobacter</taxon>
    </lineage>
</organism>
<evidence type="ECO:0000313" key="2">
    <source>
        <dbReference type="EMBL" id="NOJ76256.1"/>
    </source>
</evidence>
<name>A0ABX1WNL0_9FLAO</name>
<keyword evidence="1" id="KW-0812">Transmembrane</keyword>
<proteinExistence type="predicted"/>
<dbReference type="EMBL" id="JABFOQ010000026">
    <property type="protein sequence ID" value="NOJ76256.1"/>
    <property type="molecule type" value="Genomic_DNA"/>
</dbReference>
<protein>
    <submittedName>
        <fullName evidence="2">Uncharacterized protein</fullName>
    </submittedName>
</protein>
<feature type="transmembrane region" description="Helical" evidence="1">
    <location>
        <begin position="36"/>
        <end position="60"/>
    </location>
</feature>
<reference evidence="2 3" key="1">
    <citation type="submission" date="2020-05" db="EMBL/GenBank/DDBJ databases">
        <title>Tigecycline resistant gene in Empedobacter stercoris.</title>
        <authorList>
            <person name="Chen Y."/>
            <person name="Cheng Y."/>
            <person name="Zhou K."/>
        </authorList>
    </citation>
    <scope>NUCLEOTIDE SEQUENCE [LARGE SCALE GENOMIC DNA]</scope>
    <source>
        <strain evidence="2 3">ES202</strain>
    </source>
</reference>